<keyword evidence="2" id="KW-0436">Ligase</keyword>
<evidence type="ECO:0000256" key="1">
    <source>
        <dbReference type="SAM" id="Phobius"/>
    </source>
</evidence>
<sequence length="509" mass="57652">MINLHAIYLASDKYARFAAYMLFGVSLLALVGSIFFSPSLIVAVVFGIAILVMSFIRPTWSLAFLLVYLPFEPFLLKWISDDVYLYARYFSEILVYLLVAVVFWKIVSGQIKWRQSPIDIVFLLFIVVLLASAIINFVPATYAILGIRQIIRFMLLFFVTIYLQPSKQWMKTLLYLLFIIVGLQVFLGVGQVFFGETLDSFLLPSQAHTFGDIELTSGVVQFWDHGQRIFGTLGRYDQLGTFMAFFMLLLISFLYEPKIQKYRSWFVLLLCVSIPVLAMTYSRSSWFGFILGALFISIWAKKDKRVLWSVGIAIAIILGYLAVSGLIVSNLWDMGDQSIIERFFEAFSYERWRGEYYGLGRMYWIVQTIITVVPAAFLFGHGPATFGGGAVSALGNTTVYDKLGLPFGVYGTDGYIDNNWFSLWGESGTIGLILYLILYGTLFLMCIRAWRKSKSVFTRSLALGVAATMIAVALNASLATFLEVRTLAPYVWVFTALVFVQAERENLIE</sequence>
<protein>
    <submittedName>
        <fullName evidence="2">Lipid A core-O-antigen ligase</fullName>
    </submittedName>
</protein>
<dbReference type="PANTHER" id="PTHR37422">
    <property type="entry name" value="TEICHURONIC ACID BIOSYNTHESIS PROTEIN TUAE"/>
    <property type="match status" value="1"/>
</dbReference>
<feature type="transmembrane region" description="Helical" evidence="1">
    <location>
        <begin position="43"/>
        <end position="69"/>
    </location>
</feature>
<feature type="transmembrane region" description="Helical" evidence="1">
    <location>
        <begin position="430"/>
        <end position="450"/>
    </location>
</feature>
<feature type="transmembrane region" description="Helical" evidence="1">
    <location>
        <begin position="362"/>
        <end position="380"/>
    </location>
</feature>
<dbReference type="EMBL" id="LCAW01000003">
    <property type="protein sequence ID" value="KKR99766.1"/>
    <property type="molecule type" value="Genomic_DNA"/>
</dbReference>
<comment type="caution">
    <text evidence="2">The sequence shown here is derived from an EMBL/GenBank/DDBJ whole genome shotgun (WGS) entry which is preliminary data.</text>
</comment>
<proteinExistence type="predicted"/>
<dbReference type="InterPro" id="IPR051533">
    <property type="entry name" value="WaaL-like"/>
</dbReference>
<feature type="transmembrane region" description="Helical" evidence="1">
    <location>
        <begin position="462"/>
        <end position="481"/>
    </location>
</feature>
<name>A0A0G0VJI5_9BACT</name>
<feature type="transmembrane region" description="Helical" evidence="1">
    <location>
        <begin position="267"/>
        <end position="300"/>
    </location>
</feature>
<evidence type="ECO:0000313" key="3">
    <source>
        <dbReference type="Proteomes" id="UP000033930"/>
    </source>
</evidence>
<feature type="transmembrane region" description="Helical" evidence="1">
    <location>
        <begin position="144"/>
        <end position="163"/>
    </location>
</feature>
<reference evidence="2 3" key="1">
    <citation type="journal article" date="2015" name="Nature">
        <title>rRNA introns, odd ribosomes, and small enigmatic genomes across a large radiation of phyla.</title>
        <authorList>
            <person name="Brown C.T."/>
            <person name="Hug L.A."/>
            <person name="Thomas B.C."/>
            <person name="Sharon I."/>
            <person name="Castelle C.J."/>
            <person name="Singh A."/>
            <person name="Wilkins M.J."/>
            <person name="Williams K.H."/>
            <person name="Banfield J.F."/>
        </authorList>
    </citation>
    <scope>NUCLEOTIDE SEQUENCE [LARGE SCALE GENOMIC DNA]</scope>
</reference>
<dbReference type="PANTHER" id="PTHR37422:SF17">
    <property type="entry name" value="O-ANTIGEN LIGASE"/>
    <property type="match status" value="1"/>
</dbReference>
<organism evidence="2 3">
    <name type="scientific">Candidatus Uhrbacteria bacterium GW2011_GWC1_41_20</name>
    <dbReference type="NCBI Taxonomy" id="1618983"/>
    <lineage>
        <taxon>Bacteria</taxon>
        <taxon>Candidatus Uhriibacteriota</taxon>
    </lineage>
</organism>
<feature type="transmembrane region" description="Helical" evidence="1">
    <location>
        <begin position="17"/>
        <end position="36"/>
    </location>
</feature>
<feature type="transmembrane region" description="Helical" evidence="1">
    <location>
        <begin position="175"/>
        <end position="194"/>
    </location>
</feature>
<keyword evidence="1" id="KW-0472">Membrane</keyword>
<keyword evidence="1" id="KW-1133">Transmembrane helix</keyword>
<dbReference type="GO" id="GO:0016874">
    <property type="term" value="F:ligase activity"/>
    <property type="evidence" value="ECO:0007669"/>
    <property type="project" value="UniProtKB-KW"/>
</dbReference>
<gene>
    <name evidence="2" type="ORF">UU50_C0003G0071</name>
</gene>
<dbReference type="Proteomes" id="UP000033930">
    <property type="component" value="Unassembled WGS sequence"/>
</dbReference>
<feature type="transmembrane region" description="Helical" evidence="1">
    <location>
        <begin position="120"/>
        <end position="138"/>
    </location>
</feature>
<feature type="transmembrane region" description="Helical" evidence="1">
    <location>
        <begin position="89"/>
        <end position="108"/>
    </location>
</feature>
<evidence type="ECO:0000313" key="2">
    <source>
        <dbReference type="EMBL" id="KKR99766.1"/>
    </source>
</evidence>
<dbReference type="GO" id="GO:0016020">
    <property type="term" value="C:membrane"/>
    <property type="evidence" value="ECO:0007669"/>
    <property type="project" value="UniProtKB-SubCell"/>
</dbReference>
<dbReference type="AlphaFoldDB" id="A0A0G0VJI5"/>
<accession>A0A0G0VJI5</accession>
<keyword evidence="1" id="KW-0812">Transmembrane</keyword>
<feature type="transmembrane region" description="Helical" evidence="1">
    <location>
        <begin position="306"/>
        <end position="332"/>
    </location>
</feature>
<feature type="transmembrane region" description="Helical" evidence="1">
    <location>
        <begin position="238"/>
        <end position="255"/>
    </location>
</feature>